<keyword evidence="3" id="KW-1185">Reference proteome</keyword>
<comment type="caution">
    <text evidence="2">The sequence shown here is derived from an EMBL/GenBank/DDBJ whole genome shotgun (WGS) entry which is preliminary data.</text>
</comment>
<dbReference type="CDD" id="cd07765">
    <property type="entry name" value="KRAB_A-box"/>
    <property type="match status" value="1"/>
</dbReference>
<dbReference type="PROSITE" id="PS50805">
    <property type="entry name" value="KRAB"/>
    <property type="match status" value="1"/>
</dbReference>
<evidence type="ECO:0000259" key="1">
    <source>
        <dbReference type="PROSITE" id="PS50805"/>
    </source>
</evidence>
<dbReference type="GO" id="GO:0006355">
    <property type="term" value="P:regulation of DNA-templated transcription"/>
    <property type="evidence" value="ECO:0007669"/>
    <property type="project" value="InterPro"/>
</dbReference>
<sequence>EEWRLLDEAQRLLYRDVILETFATCCLLSDSQIFLSLDTPFHTAHVSPAAKALVKTIPKGVSCGPQLLCVFHPILCLSPGCWHRAEDEETLSEQKVSIEVPPINTSKTPVHPEVLSLAEVLPVLRRWFASS</sequence>
<dbReference type="Gene3D" id="6.10.140.140">
    <property type="match status" value="1"/>
</dbReference>
<evidence type="ECO:0000313" key="2">
    <source>
        <dbReference type="EMBL" id="KAB0398065.1"/>
    </source>
</evidence>
<protein>
    <recommendedName>
        <fullName evidence="1">KRAB domain-containing protein</fullName>
    </recommendedName>
</protein>
<dbReference type="OrthoDB" id="9837816at2759"/>
<feature type="non-terminal residue" evidence="2">
    <location>
        <position position="1"/>
    </location>
</feature>
<dbReference type="AlphaFoldDB" id="A0A643CE36"/>
<dbReference type="InterPro" id="IPR036051">
    <property type="entry name" value="KRAB_dom_sf"/>
</dbReference>
<evidence type="ECO:0000313" key="3">
    <source>
        <dbReference type="Proteomes" id="UP000437017"/>
    </source>
</evidence>
<organism evidence="2 3">
    <name type="scientific">Balaenoptera physalus</name>
    <name type="common">Fin whale</name>
    <name type="synonym">Balaena physalus</name>
    <dbReference type="NCBI Taxonomy" id="9770"/>
    <lineage>
        <taxon>Eukaryota</taxon>
        <taxon>Metazoa</taxon>
        <taxon>Chordata</taxon>
        <taxon>Craniata</taxon>
        <taxon>Vertebrata</taxon>
        <taxon>Euteleostomi</taxon>
        <taxon>Mammalia</taxon>
        <taxon>Eutheria</taxon>
        <taxon>Laurasiatheria</taxon>
        <taxon>Artiodactyla</taxon>
        <taxon>Whippomorpha</taxon>
        <taxon>Cetacea</taxon>
        <taxon>Mysticeti</taxon>
        <taxon>Balaenopteridae</taxon>
        <taxon>Balaenoptera</taxon>
    </lineage>
</organism>
<reference evidence="2 3" key="1">
    <citation type="journal article" date="2019" name="PLoS ONE">
        <title>Genomic analyses reveal an absence of contemporary introgressive admixture between fin whales and blue whales, despite known hybrids.</title>
        <authorList>
            <person name="Westbury M.V."/>
            <person name="Petersen B."/>
            <person name="Lorenzen E.D."/>
        </authorList>
    </citation>
    <scope>NUCLEOTIDE SEQUENCE [LARGE SCALE GENOMIC DNA]</scope>
    <source>
        <strain evidence="2">FinWhale-01</strain>
    </source>
</reference>
<dbReference type="Proteomes" id="UP000437017">
    <property type="component" value="Unassembled WGS sequence"/>
</dbReference>
<dbReference type="EMBL" id="SGJD01001828">
    <property type="protein sequence ID" value="KAB0398065.1"/>
    <property type="molecule type" value="Genomic_DNA"/>
</dbReference>
<proteinExistence type="predicted"/>
<dbReference type="SUPFAM" id="SSF109640">
    <property type="entry name" value="KRAB domain (Kruppel-associated box)"/>
    <property type="match status" value="1"/>
</dbReference>
<dbReference type="InterPro" id="IPR001909">
    <property type="entry name" value="KRAB"/>
</dbReference>
<name>A0A643CE36_BALPH</name>
<gene>
    <name evidence="2" type="ORF">E2I00_010161</name>
</gene>
<dbReference type="Pfam" id="PF01352">
    <property type="entry name" value="KRAB"/>
    <property type="match status" value="1"/>
</dbReference>
<feature type="domain" description="KRAB" evidence="1">
    <location>
        <begin position="1"/>
        <end position="65"/>
    </location>
</feature>
<accession>A0A643CE36</accession>